<reference evidence="3" key="1">
    <citation type="journal article" date="2019" name="Int. J. Syst. Evol. Microbiol.">
        <title>The Global Catalogue of Microorganisms (GCM) 10K type strain sequencing project: providing services to taxonomists for standard genome sequencing and annotation.</title>
        <authorList>
            <consortium name="The Broad Institute Genomics Platform"/>
            <consortium name="The Broad Institute Genome Sequencing Center for Infectious Disease"/>
            <person name="Wu L."/>
            <person name="Ma J."/>
        </authorList>
    </citation>
    <scope>NUCLEOTIDE SEQUENCE [LARGE SCALE GENOMIC DNA]</scope>
    <source>
        <strain evidence="3">JCM 17458</strain>
    </source>
</reference>
<protein>
    <recommendedName>
        <fullName evidence="1">AB hydrolase-1 domain-containing protein</fullName>
    </recommendedName>
</protein>
<dbReference type="EMBL" id="BAABAZ010000003">
    <property type="protein sequence ID" value="GAA4282794.1"/>
    <property type="molecule type" value="Genomic_DNA"/>
</dbReference>
<keyword evidence="3" id="KW-1185">Reference proteome</keyword>
<evidence type="ECO:0000313" key="3">
    <source>
        <dbReference type="Proteomes" id="UP001501586"/>
    </source>
</evidence>
<dbReference type="PANTHER" id="PTHR43798">
    <property type="entry name" value="MONOACYLGLYCEROL LIPASE"/>
    <property type="match status" value="1"/>
</dbReference>
<dbReference type="SUPFAM" id="SSF53474">
    <property type="entry name" value="alpha/beta-Hydrolases"/>
    <property type="match status" value="1"/>
</dbReference>
<comment type="caution">
    <text evidence="2">The sequence shown here is derived from an EMBL/GenBank/DDBJ whole genome shotgun (WGS) entry which is preliminary data.</text>
</comment>
<accession>A0ABP8EFP3</accession>
<dbReference type="Gene3D" id="3.40.50.1820">
    <property type="entry name" value="alpha/beta hydrolase"/>
    <property type="match status" value="1"/>
</dbReference>
<evidence type="ECO:0000259" key="1">
    <source>
        <dbReference type="Pfam" id="PF00561"/>
    </source>
</evidence>
<proteinExistence type="predicted"/>
<dbReference type="InterPro" id="IPR029058">
    <property type="entry name" value="AB_hydrolase_fold"/>
</dbReference>
<evidence type="ECO:0000313" key="2">
    <source>
        <dbReference type="EMBL" id="GAA4282794.1"/>
    </source>
</evidence>
<dbReference type="InterPro" id="IPR050266">
    <property type="entry name" value="AB_hydrolase_sf"/>
</dbReference>
<feature type="domain" description="AB hydrolase-1" evidence="1">
    <location>
        <begin position="33"/>
        <end position="266"/>
    </location>
</feature>
<dbReference type="InterPro" id="IPR000073">
    <property type="entry name" value="AB_hydrolase_1"/>
</dbReference>
<gene>
    <name evidence="2" type="ORF">GCM10022261_03250</name>
</gene>
<dbReference type="RefSeq" id="WP_236865370.1">
    <property type="nucleotide sequence ID" value="NZ_BAABAZ010000003.1"/>
</dbReference>
<organism evidence="2 3">
    <name type="scientific">Brevibacterium daeguense</name>
    <dbReference type="NCBI Taxonomy" id="909936"/>
    <lineage>
        <taxon>Bacteria</taxon>
        <taxon>Bacillati</taxon>
        <taxon>Actinomycetota</taxon>
        <taxon>Actinomycetes</taxon>
        <taxon>Micrococcales</taxon>
        <taxon>Brevibacteriaceae</taxon>
        <taxon>Brevibacterium</taxon>
    </lineage>
</organism>
<sequence length="283" mass="32411">MSRISEITGKYVYVEVDGIEYRVYFEENGSGIPLVCQHTAGSDGRQYRHILDDPDITKNFRVIAYDLPYHGKSLPPEGKKWWQEEYKLTDVFFREFVIKLTEALELEDPVFMGCSMGGHLAADLALNHPDHFKACIALEGALESHDIQDIMPWWNHPRLSNDSKPSLMYTMMAPQSPEQRKNETIWMYSQGAPPVFFGDLNYYGVDYDTTETAKNIDTSKVALHVLSGTYDWSATPEKCEALHKEVEGSTYTLMEEVGHFPMSENPEKFKTYLMPVLEKVLSD</sequence>
<dbReference type="Proteomes" id="UP001501586">
    <property type="component" value="Unassembled WGS sequence"/>
</dbReference>
<dbReference type="Pfam" id="PF00561">
    <property type="entry name" value="Abhydrolase_1"/>
    <property type="match status" value="1"/>
</dbReference>
<name>A0ABP8EFP3_9MICO</name>